<name>A0A8J2PYG4_9HEXA</name>
<protein>
    <submittedName>
        <fullName evidence="1">Uncharacterized protein</fullName>
    </submittedName>
</protein>
<dbReference type="AlphaFoldDB" id="A0A8J2PYG4"/>
<evidence type="ECO:0000313" key="2">
    <source>
        <dbReference type="Proteomes" id="UP000708208"/>
    </source>
</evidence>
<dbReference type="EMBL" id="CAJVCH010540140">
    <property type="protein sequence ID" value="CAG7826545.1"/>
    <property type="molecule type" value="Genomic_DNA"/>
</dbReference>
<reference evidence="1" key="1">
    <citation type="submission" date="2021-06" db="EMBL/GenBank/DDBJ databases">
        <authorList>
            <person name="Hodson N. C."/>
            <person name="Mongue J. A."/>
            <person name="Jaron S. K."/>
        </authorList>
    </citation>
    <scope>NUCLEOTIDE SEQUENCE</scope>
</reference>
<evidence type="ECO:0000313" key="1">
    <source>
        <dbReference type="EMBL" id="CAG7826545.1"/>
    </source>
</evidence>
<sequence length="18" mass="2215">RQKCKKLICEFYRIETGV</sequence>
<organism evidence="1 2">
    <name type="scientific">Allacma fusca</name>
    <dbReference type="NCBI Taxonomy" id="39272"/>
    <lineage>
        <taxon>Eukaryota</taxon>
        <taxon>Metazoa</taxon>
        <taxon>Ecdysozoa</taxon>
        <taxon>Arthropoda</taxon>
        <taxon>Hexapoda</taxon>
        <taxon>Collembola</taxon>
        <taxon>Symphypleona</taxon>
        <taxon>Sminthuridae</taxon>
        <taxon>Allacma</taxon>
    </lineage>
</organism>
<proteinExistence type="predicted"/>
<feature type="non-terminal residue" evidence="1">
    <location>
        <position position="1"/>
    </location>
</feature>
<gene>
    <name evidence="1" type="ORF">AFUS01_LOCUS36593</name>
</gene>
<dbReference type="Proteomes" id="UP000708208">
    <property type="component" value="Unassembled WGS sequence"/>
</dbReference>
<comment type="caution">
    <text evidence="1">The sequence shown here is derived from an EMBL/GenBank/DDBJ whole genome shotgun (WGS) entry which is preliminary data.</text>
</comment>
<keyword evidence="2" id="KW-1185">Reference proteome</keyword>
<accession>A0A8J2PYG4</accession>